<proteinExistence type="predicted"/>
<evidence type="ECO:0000256" key="1">
    <source>
        <dbReference type="SAM" id="MobiDB-lite"/>
    </source>
</evidence>
<dbReference type="EMBL" id="RCHS01000860">
    <property type="protein sequence ID" value="RMX56352.1"/>
    <property type="molecule type" value="Genomic_DNA"/>
</dbReference>
<accession>A0A3M6URS2</accession>
<keyword evidence="2" id="KW-0732">Signal</keyword>
<organism evidence="3 4">
    <name type="scientific">Pocillopora damicornis</name>
    <name type="common">Cauliflower coral</name>
    <name type="synonym">Millepora damicornis</name>
    <dbReference type="NCBI Taxonomy" id="46731"/>
    <lineage>
        <taxon>Eukaryota</taxon>
        <taxon>Metazoa</taxon>
        <taxon>Cnidaria</taxon>
        <taxon>Anthozoa</taxon>
        <taxon>Hexacorallia</taxon>
        <taxon>Scleractinia</taxon>
        <taxon>Astrocoeniina</taxon>
        <taxon>Pocilloporidae</taxon>
        <taxon>Pocillopora</taxon>
    </lineage>
</organism>
<dbReference type="OrthoDB" id="10307346at2759"/>
<dbReference type="Proteomes" id="UP000275408">
    <property type="component" value="Unassembled WGS sequence"/>
</dbReference>
<name>A0A3M6URS2_POCDA</name>
<evidence type="ECO:0000256" key="2">
    <source>
        <dbReference type="SAM" id="SignalP"/>
    </source>
</evidence>
<gene>
    <name evidence="3" type="ORF">pdam_00004469</name>
</gene>
<reference evidence="3 4" key="1">
    <citation type="journal article" date="2018" name="Sci. Rep.">
        <title>Comparative analysis of the Pocillopora damicornis genome highlights role of immune system in coral evolution.</title>
        <authorList>
            <person name="Cunning R."/>
            <person name="Bay R.A."/>
            <person name="Gillette P."/>
            <person name="Baker A.C."/>
            <person name="Traylor-Knowles N."/>
        </authorList>
    </citation>
    <scope>NUCLEOTIDE SEQUENCE [LARGE SCALE GENOMIC DNA]</scope>
    <source>
        <strain evidence="3">RSMAS</strain>
        <tissue evidence="3">Whole animal</tissue>
    </source>
</reference>
<feature type="compositionally biased region" description="Polar residues" evidence="1">
    <location>
        <begin position="174"/>
        <end position="185"/>
    </location>
</feature>
<feature type="signal peptide" evidence="2">
    <location>
        <begin position="1"/>
        <end position="16"/>
    </location>
</feature>
<evidence type="ECO:0000313" key="3">
    <source>
        <dbReference type="EMBL" id="RMX56352.1"/>
    </source>
</evidence>
<comment type="caution">
    <text evidence="3">The sequence shown here is derived from an EMBL/GenBank/DDBJ whole genome shotgun (WGS) entry which is preliminary data.</text>
</comment>
<feature type="region of interest" description="Disordered" evidence="1">
    <location>
        <begin position="171"/>
        <end position="199"/>
    </location>
</feature>
<dbReference type="AlphaFoldDB" id="A0A3M6URS2"/>
<evidence type="ECO:0000313" key="4">
    <source>
        <dbReference type="Proteomes" id="UP000275408"/>
    </source>
</evidence>
<keyword evidence="4" id="KW-1185">Reference proteome</keyword>
<protein>
    <submittedName>
        <fullName evidence="3">Uncharacterized protein</fullName>
    </submittedName>
</protein>
<feature type="chain" id="PRO_5017968523" evidence="2">
    <location>
        <begin position="17"/>
        <end position="199"/>
    </location>
</feature>
<sequence length="199" mass="22388">MLTTFVVLFFLQSVSSRNLNFVDSPNLADEAPLNGCQNEEECEYDSRQRVGRSNALTQKRQVECGRLPKKERLNCQLFMGKRGPDFSRKTYERFANPLQLQDPDPRCTKFTCRFNPSGKKKFMVKKGVRVTAPKEDSMGDVTSDTNSKACTNPADLFCYGNGAGRKRSIPEIEQNCSDPENSKSSICRWGSQGKKSFSG</sequence>